<gene>
    <name evidence="3" type="ORF">NRP21_21930</name>
</gene>
<feature type="compositionally biased region" description="Low complexity" evidence="1">
    <location>
        <begin position="25"/>
        <end position="41"/>
    </location>
</feature>
<reference evidence="3 4" key="1">
    <citation type="submission" date="2022-06" db="EMBL/GenBank/DDBJ databases">
        <title>Roseomonas CN29.</title>
        <authorList>
            <person name="Cheng Y."/>
            <person name="He X."/>
        </authorList>
    </citation>
    <scope>NUCLEOTIDE SEQUENCE [LARGE SCALE GENOMIC DNA]</scope>
    <source>
        <strain evidence="3 4">CN29</strain>
    </source>
</reference>
<dbReference type="RefSeq" id="WP_257718378.1">
    <property type="nucleotide sequence ID" value="NZ_JANJOU010000023.1"/>
</dbReference>
<keyword evidence="2" id="KW-0472">Membrane</keyword>
<evidence type="ECO:0000256" key="1">
    <source>
        <dbReference type="SAM" id="MobiDB-lite"/>
    </source>
</evidence>
<feature type="transmembrane region" description="Helical" evidence="2">
    <location>
        <begin position="86"/>
        <end position="105"/>
    </location>
</feature>
<comment type="caution">
    <text evidence="3">The sequence shown here is derived from an EMBL/GenBank/DDBJ whole genome shotgun (WGS) entry which is preliminary data.</text>
</comment>
<dbReference type="Proteomes" id="UP001524642">
    <property type="component" value="Unassembled WGS sequence"/>
</dbReference>
<keyword evidence="2" id="KW-0812">Transmembrane</keyword>
<evidence type="ECO:0000313" key="3">
    <source>
        <dbReference type="EMBL" id="MCR0984723.1"/>
    </source>
</evidence>
<feature type="compositionally biased region" description="Low complexity" evidence="1">
    <location>
        <begin position="1"/>
        <end position="12"/>
    </location>
</feature>
<proteinExistence type="predicted"/>
<organism evidence="3 4">
    <name type="scientific">Roseomonas populi</name>
    <dbReference type="NCBI Taxonomy" id="3121582"/>
    <lineage>
        <taxon>Bacteria</taxon>
        <taxon>Pseudomonadati</taxon>
        <taxon>Pseudomonadota</taxon>
        <taxon>Alphaproteobacteria</taxon>
        <taxon>Acetobacterales</taxon>
        <taxon>Roseomonadaceae</taxon>
        <taxon>Roseomonas</taxon>
    </lineage>
</organism>
<accession>A0ABT1XBC0</accession>
<evidence type="ECO:0000313" key="4">
    <source>
        <dbReference type="Proteomes" id="UP001524642"/>
    </source>
</evidence>
<keyword evidence="4" id="KW-1185">Reference proteome</keyword>
<name>A0ABT1XBC0_9PROT</name>
<evidence type="ECO:0000256" key="2">
    <source>
        <dbReference type="SAM" id="Phobius"/>
    </source>
</evidence>
<protein>
    <submittedName>
        <fullName evidence="3">Uncharacterized protein</fullName>
    </submittedName>
</protein>
<feature type="region of interest" description="Disordered" evidence="1">
    <location>
        <begin position="1"/>
        <end position="41"/>
    </location>
</feature>
<keyword evidence="2" id="KW-1133">Transmembrane helix</keyword>
<dbReference type="EMBL" id="JANJOU010000023">
    <property type="protein sequence ID" value="MCR0984723.1"/>
    <property type="molecule type" value="Genomic_DNA"/>
</dbReference>
<sequence length="106" mass="10555">MGKPPVRAAGAPAKPPAGPKPARPRVPTKAPAKPKAAGKPRTAAFPAARGGWLARLFGGASWLGVAVIVLSILVILPIAAAVLGDIWAVILAALIGGFALGRATAR</sequence>
<feature type="transmembrane region" description="Helical" evidence="2">
    <location>
        <begin position="56"/>
        <end position="80"/>
    </location>
</feature>